<dbReference type="HOGENOM" id="CLU_071657_1_0_1"/>
<evidence type="ECO:0000256" key="1">
    <source>
        <dbReference type="ARBA" id="ARBA00004370"/>
    </source>
</evidence>
<dbReference type="InterPro" id="IPR006593">
    <property type="entry name" value="Cyt_b561/ferric_Rdtase_TM"/>
</dbReference>
<evidence type="ECO:0000313" key="12">
    <source>
        <dbReference type="Proteomes" id="UP000053599"/>
    </source>
</evidence>
<evidence type="ECO:0000256" key="9">
    <source>
        <dbReference type="SAM" id="SignalP"/>
    </source>
</evidence>
<dbReference type="CDD" id="cd08760">
    <property type="entry name" value="Cyt_b561_FRRS1_like"/>
    <property type="match status" value="1"/>
</dbReference>
<feature type="domain" description="Cytochrome b561" evidence="10">
    <location>
        <begin position="52"/>
        <end position="179"/>
    </location>
</feature>
<evidence type="ECO:0000256" key="5">
    <source>
        <dbReference type="ARBA" id="ARBA00022989"/>
    </source>
</evidence>
<name>A0A0D1VZF1_9EURO</name>
<dbReference type="AlphaFoldDB" id="A0A0D1VZF1"/>
<keyword evidence="4" id="KW-0249">Electron transport</keyword>
<evidence type="ECO:0000256" key="2">
    <source>
        <dbReference type="ARBA" id="ARBA00022448"/>
    </source>
</evidence>
<feature type="transmembrane region" description="Helical" evidence="8">
    <location>
        <begin position="120"/>
        <end position="142"/>
    </location>
</feature>
<evidence type="ECO:0000256" key="7">
    <source>
        <dbReference type="SAM" id="MobiDB-lite"/>
    </source>
</evidence>
<feature type="signal peptide" evidence="9">
    <location>
        <begin position="1"/>
        <end position="20"/>
    </location>
</feature>
<feature type="region of interest" description="Disordered" evidence="7">
    <location>
        <begin position="239"/>
        <end position="259"/>
    </location>
</feature>
<evidence type="ECO:0000256" key="4">
    <source>
        <dbReference type="ARBA" id="ARBA00022982"/>
    </source>
</evidence>
<protein>
    <recommendedName>
        <fullName evidence="10">Cytochrome b561 domain-containing protein</fullName>
    </recommendedName>
</protein>
<dbReference type="SMART" id="SM00665">
    <property type="entry name" value="B561"/>
    <property type="match status" value="1"/>
</dbReference>
<keyword evidence="3 8" id="KW-0812">Transmembrane</keyword>
<dbReference type="PANTHER" id="PTHR47797">
    <property type="entry name" value="DEHYDROGENASE, PUTATIVE (AFU_ORTHOLOGUE AFUA_8G05805)-RELATED"/>
    <property type="match status" value="1"/>
</dbReference>
<gene>
    <name evidence="11" type="ORF">PV11_03969</name>
</gene>
<proteinExistence type="predicted"/>
<dbReference type="PANTHER" id="PTHR47797:SF1">
    <property type="entry name" value="CYTOCHROME B561 DOMAIN-CONTAINING PROTEIN-RELATED"/>
    <property type="match status" value="1"/>
</dbReference>
<evidence type="ECO:0000256" key="3">
    <source>
        <dbReference type="ARBA" id="ARBA00022692"/>
    </source>
</evidence>
<dbReference type="EMBL" id="KN846952">
    <property type="protein sequence ID" value="KIV81815.1"/>
    <property type="molecule type" value="Genomic_DNA"/>
</dbReference>
<sequence length="259" mass="28636">MKAFSLVATALCAMTVPVLGAMVESETSPDAQVDKRAFFDDSYKIFIRKRNAHACMMSIVFIVLFPLAAISLHLPLKGVRVVTRIHAPIQILGLAMMIGAMGLGIDIAKNDLNYFSPVKAHVVVGLLVTSTIIVIQPAMGILQHLHFKRTGKKSIFAYVHRWVGRVMICLGWINSGLGFQIVGTHLIPTHSWVRNFLLMGILGGIWFLLMGVDGFRSHMAKKDKLSSYRVVWDKGPRLRAPMQGQDHAMEPSKVETSSS</sequence>
<dbReference type="Pfam" id="PF03188">
    <property type="entry name" value="Cytochrom_B561"/>
    <property type="match status" value="1"/>
</dbReference>
<keyword evidence="9" id="KW-0732">Signal</keyword>
<dbReference type="Proteomes" id="UP000053599">
    <property type="component" value="Unassembled WGS sequence"/>
</dbReference>
<dbReference type="Gene3D" id="1.20.120.1770">
    <property type="match status" value="1"/>
</dbReference>
<keyword evidence="6 8" id="KW-0472">Membrane</keyword>
<organism evidence="11 12">
    <name type="scientific">Exophiala sideris</name>
    <dbReference type="NCBI Taxonomy" id="1016849"/>
    <lineage>
        <taxon>Eukaryota</taxon>
        <taxon>Fungi</taxon>
        <taxon>Dikarya</taxon>
        <taxon>Ascomycota</taxon>
        <taxon>Pezizomycotina</taxon>
        <taxon>Eurotiomycetes</taxon>
        <taxon>Chaetothyriomycetidae</taxon>
        <taxon>Chaetothyriales</taxon>
        <taxon>Herpotrichiellaceae</taxon>
        <taxon>Exophiala</taxon>
    </lineage>
</organism>
<comment type="subcellular location">
    <subcellularLocation>
        <location evidence="1">Membrane</location>
    </subcellularLocation>
</comment>
<feature type="transmembrane region" description="Helical" evidence="8">
    <location>
        <begin position="195"/>
        <end position="215"/>
    </location>
</feature>
<evidence type="ECO:0000256" key="6">
    <source>
        <dbReference type="ARBA" id="ARBA00023136"/>
    </source>
</evidence>
<reference evidence="11 12" key="1">
    <citation type="submission" date="2015-01" db="EMBL/GenBank/DDBJ databases">
        <title>The Genome Sequence of Exophiala sideris CBS121828.</title>
        <authorList>
            <consortium name="The Broad Institute Genomics Platform"/>
            <person name="Cuomo C."/>
            <person name="de Hoog S."/>
            <person name="Gorbushina A."/>
            <person name="Stielow B."/>
            <person name="Teixiera M."/>
            <person name="Abouelleil A."/>
            <person name="Chapman S.B."/>
            <person name="Priest M."/>
            <person name="Young S.K."/>
            <person name="Wortman J."/>
            <person name="Nusbaum C."/>
            <person name="Birren B."/>
        </authorList>
    </citation>
    <scope>NUCLEOTIDE SEQUENCE [LARGE SCALE GENOMIC DNA]</scope>
    <source>
        <strain evidence="11 12">CBS 121828</strain>
    </source>
</reference>
<feature type="transmembrane region" description="Helical" evidence="8">
    <location>
        <begin position="88"/>
        <end position="108"/>
    </location>
</feature>
<evidence type="ECO:0000313" key="11">
    <source>
        <dbReference type="EMBL" id="KIV81815.1"/>
    </source>
</evidence>
<evidence type="ECO:0000256" key="8">
    <source>
        <dbReference type="SAM" id="Phobius"/>
    </source>
</evidence>
<evidence type="ECO:0000259" key="10">
    <source>
        <dbReference type="SMART" id="SM00665"/>
    </source>
</evidence>
<dbReference type="GO" id="GO:0016020">
    <property type="term" value="C:membrane"/>
    <property type="evidence" value="ECO:0007669"/>
    <property type="project" value="UniProtKB-SubCell"/>
</dbReference>
<keyword evidence="2" id="KW-0813">Transport</keyword>
<feature type="chain" id="PRO_5002236009" description="Cytochrome b561 domain-containing protein" evidence="9">
    <location>
        <begin position="21"/>
        <end position="259"/>
    </location>
</feature>
<dbReference type="STRING" id="1016849.A0A0D1VZF1"/>
<feature type="transmembrane region" description="Helical" evidence="8">
    <location>
        <begin position="56"/>
        <end position="76"/>
    </location>
</feature>
<accession>A0A0D1VZF1</accession>
<feature type="transmembrane region" description="Helical" evidence="8">
    <location>
        <begin position="162"/>
        <end position="183"/>
    </location>
</feature>
<keyword evidence="5 8" id="KW-1133">Transmembrane helix</keyword>
<dbReference type="OrthoDB" id="19261at2759"/>